<keyword evidence="3" id="KW-0804">Transcription</keyword>
<dbReference type="Pfam" id="PF01638">
    <property type="entry name" value="HxlR"/>
    <property type="match status" value="1"/>
</dbReference>
<evidence type="ECO:0000313" key="6">
    <source>
        <dbReference type="Proteomes" id="UP000062973"/>
    </source>
</evidence>
<feature type="domain" description="HTH hxlR-type" evidence="4">
    <location>
        <begin position="16"/>
        <end position="110"/>
    </location>
</feature>
<dbReference type="PATRIC" id="fig|1068978.7.peg.926"/>
<evidence type="ECO:0000256" key="3">
    <source>
        <dbReference type="ARBA" id="ARBA00023163"/>
    </source>
</evidence>
<dbReference type="EMBL" id="CP009110">
    <property type="protein sequence ID" value="AIJ20978.1"/>
    <property type="molecule type" value="Genomic_DNA"/>
</dbReference>
<evidence type="ECO:0000256" key="2">
    <source>
        <dbReference type="ARBA" id="ARBA00023125"/>
    </source>
</evidence>
<dbReference type="InterPro" id="IPR036388">
    <property type="entry name" value="WH-like_DNA-bd_sf"/>
</dbReference>
<dbReference type="CDD" id="cd00090">
    <property type="entry name" value="HTH_ARSR"/>
    <property type="match status" value="1"/>
</dbReference>
<name>A0A076MJF5_AMYME</name>
<sequence>MLGSVALGKDYATQDCSLARALEAVGERWTLLVLRDFFYGVRRFGDLCAHLDIPRAVLTDRLKSLVAAGLLERRPRPSGHEYVLTERGIALWPAVFALAQWGEHEFGPPAGPRRVFSHADCGTAVTESGLCPHCRTVPGPADLVVSLGPGAKRGHRDDPVSVALREPHRLLTPLT</sequence>
<gene>
    <name evidence="5" type="ORF">AMETH_0886</name>
</gene>
<dbReference type="SUPFAM" id="SSF46785">
    <property type="entry name" value="Winged helix' DNA-binding domain"/>
    <property type="match status" value="1"/>
</dbReference>
<dbReference type="AlphaFoldDB" id="A0A076MJF5"/>
<dbReference type="GO" id="GO:0003677">
    <property type="term" value="F:DNA binding"/>
    <property type="evidence" value="ECO:0007669"/>
    <property type="project" value="UniProtKB-KW"/>
</dbReference>
<dbReference type="Proteomes" id="UP000062973">
    <property type="component" value="Chromosome"/>
</dbReference>
<dbReference type="Gene3D" id="1.10.10.10">
    <property type="entry name" value="Winged helix-like DNA-binding domain superfamily/Winged helix DNA-binding domain"/>
    <property type="match status" value="1"/>
</dbReference>
<dbReference type="InterPro" id="IPR036390">
    <property type="entry name" value="WH_DNA-bd_sf"/>
</dbReference>
<evidence type="ECO:0000259" key="4">
    <source>
        <dbReference type="PROSITE" id="PS51118"/>
    </source>
</evidence>
<dbReference type="PANTHER" id="PTHR33204">
    <property type="entry name" value="TRANSCRIPTIONAL REGULATOR, MARR FAMILY"/>
    <property type="match status" value="1"/>
</dbReference>
<accession>A0A076MJF5</accession>
<keyword evidence="2" id="KW-0238">DNA-binding</keyword>
<evidence type="ECO:0000313" key="5">
    <source>
        <dbReference type="EMBL" id="AIJ20978.1"/>
    </source>
</evidence>
<organism evidence="5 6">
    <name type="scientific">Amycolatopsis methanolica 239</name>
    <dbReference type="NCBI Taxonomy" id="1068978"/>
    <lineage>
        <taxon>Bacteria</taxon>
        <taxon>Bacillati</taxon>
        <taxon>Actinomycetota</taxon>
        <taxon>Actinomycetes</taxon>
        <taxon>Pseudonocardiales</taxon>
        <taxon>Pseudonocardiaceae</taxon>
        <taxon>Amycolatopsis</taxon>
        <taxon>Amycolatopsis methanolica group</taxon>
    </lineage>
</organism>
<reference evidence="5 6" key="1">
    <citation type="submission" date="2014-07" db="EMBL/GenBank/DDBJ databases">
        <title>Whole Genome Sequence of the Amycolatopsis methanolica 239.</title>
        <authorList>
            <person name="Tang B."/>
        </authorList>
    </citation>
    <scope>NUCLEOTIDE SEQUENCE [LARGE SCALE GENOMIC DNA]</scope>
    <source>
        <strain evidence="5 6">239</strain>
    </source>
</reference>
<proteinExistence type="predicted"/>
<dbReference type="InterPro" id="IPR002577">
    <property type="entry name" value="HTH_HxlR"/>
</dbReference>
<dbReference type="KEGG" id="amq:AMETH_0886"/>
<keyword evidence="1" id="KW-0805">Transcription regulation</keyword>
<dbReference type="STRING" id="1068978.AMETH_0886"/>
<dbReference type="PROSITE" id="PS51118">
    <property type="entry name" value="HTH_HXLR"/>
    <property type="match status" value="1"/>
</dbReference>
<dbReference type="PANTHER" id="PTHR33204:SF18">
    <property type="entry name" value="TRANSCRIPTIONAL REGULATORY PROTEIN"/>
    <property type="match status" value="1"/>
</dbReference>
<keyword evidence="6" id="KW-1185">Reference proteome</keyword>
<protein>
    <submittedName>
        <fullName evidence="5">HxlR family transcriptional regulator</fullName>
    </submittedName>
</protein>
<dbReference type="HOGENOM" id="CLU_111585_0_0_11"/>
<evidence type="ECO:0000256" key="1">
    <source>
        <dbReference type="ARBA" id="ARBA00023015"/>
    </source>
</evidence>
<dbReference type="eggNOG" id="COG1733">
    <property type="taxonomic scope" value="Bacteria"/>
</dbReference>
<dbReference type="InterPro" id="IPR011991">
    <property type="entry name" value="ArsR-like_HTH"/>
</dbReference>